<evidence type="ECO:0000256" key="7">
    <source>
        <dbReference type="SAM" id="MobiDB-lite"/>
    </source>
</evidence>
<evidence type="ECO:0000256" key="1">
    <source>
        <dbReference type="ARBA" id="ARBA00004127"/>
    </source>
</evidence>
<feature type="transmembrane region" description="Helical" evidence="8">
    <location>
        <begin position="84"/>
        <end position="105"/>
    </location>
</feature>
<evidence type="ECO:0000256" key="2">
    <source>
        <dbReference type="ARBA" id="ARBA00008335"/>
    </source>
</evidence>
<evidence type="ECO:0000256" key="3">
    <source>
        <dbReference type="ARBA" id="ARBA00022448"/>
    </source>
</evidence>
<comment type="subcellular location">
    <subcellularLocation>
        <location evidence="1">Endomembrane system</location>
        <topology evidence="1">Multi-pass membrane protein</topology>
    </subcellularLocation>
</comment>
<feature type="transmembrane region" description="Helical" evidence="8">
    <location>
        <begin position="306"/>
        <end position="325"/>
    </location>
</feature>
<name>A0A9P5TJ98_GYMJU</name>
<evidence type="ECO:0000259" key="9">
    <source>
        <dbReference type="PROSITE" id="PS50850"/>
    </source>
</evidence>
<proteinExistence type="inferred from homology"/>
<organism evidence="10 11">
    <name type="scientific">Gymnopilus junonius</name>
    <name type="common">Spectacular rustgill mushroom</name>
    <name type="synonym">Gymnopilus spectabilis subsp. junonius</name>
    <dbReference type="NCBI Taxonomy" id="109634"/>
    <lineage>
        <taxon>Eukaryota</taxon>
        <taxon>Fungi</taxon>
        <taxon>Dikarya</taxon>
        <taxon>Basidiomycota</taxon>
        <taxon>Agaricomycotina</taxon>
        <taxon>Agaricomycetes</taxon>
        <taxon>Agaricomycetidae</taxon>
        <taxon>Agaricales</taxon>
        <taxon>Agaricineae</taxon>
        <taxon>Hymenogastraceae</taxon>
        <taxon>Gymnopilus</taxon>
    </lineage>
</organism>
<dbReference type="InterPro" id="IPR011701">
    <property type="entry name" value="MFS"/>
</dbReference>
<feature type="region of interest" description="Disordered" evidence="7">
    <location>
        <begin position="1"/>
        <end position="21"/>
    </location>
</feature>
<dbReference type="GO" id="GO:0005886">
    <property type="term" value="C:plasma membrane"/>
    <property type="evidence" value="ECO:0007669"/>
    <property type="project" value="TreeGrafter"/>
</dbReference>
<keyword evidence="6 8" id="KW-0472">Membrane</keyword>
<dbReference type="PANTHER" id="PTHR23501:SF189">
    <property type="entry name" value="DRUG TRANSPORTER, PUTATIVE (AFU_ORTHOLOGUE AFUA_4G03920)-RELATED"/>
    <property type="match status" value="1"/>
</dbReference>
<keyword evidence="5 8" id="KW-1133">Transmembrane helix</keyword>
<reference evidence="10" key="1">
    <citation type="submission" date="2020-11" db="EMBL/GenBank/DDBJ databases">
        <authorList>
            <consortium name="DOE Joint Genome Institute"/>
            <person name="Ahrendt S."/>
            <person name="Riley R."/>
            <person name="Andreopoulos W."/>
            <person name="LaButti K."/>
            <person name="Pangilinan J."/>
            <person name="Ruiz-duenas F.J."/>
            <person name="Barrasa J.M."/>
            <person name="Sanchez-Garcia M."/>
            <person name="Camarero S."/>
            <person name="Miyauchi S."/>
            <person name="Serrano A."/>
            <person name="Linde D."/>
            <person name="Babiker R."/>
            <person name="Drula E."/>
            <person name="Ayuso-Fernandez I."/>
            <person name="Pacheco R."/>
            <person name="Padilla G."/>
            <person name="Ferreira P."/>
            <person name="Barriuso J."/>
            <person name="Kellner H."/>
            <person name="Castanera R."/>
            <person name="Alfaro M."/>
            <person name="Ramirez L."/>
            <person name="Pisabarro A.G."/>
            <person name="Kuo A."/>
            <person name="Tritt A."/>
            <person name="Lipzen A."/>
            <person name="He G."/>
            <person name="Yan M."/>
            <person name="Ng V."/>
            <person name="Cullen D."/>
            <person name="Martin F."/>
            <person name="Rosso M.-N."/>
            <person name="Henrissat B."/>
            <person name="Hibbett D."/>
            <person name="Martinez A.T."/>
            <person name="Grigoriev I.V."/>
        </authorList>
    </citation>
    <scope>NUCLEOTIDE SEQUENCE</scope>
    <source>
        <strain evidence="10">AH 44721</strain>
    </source>
</reference>
<dbReference type="EMBL" id="JADNYJ010000128">
    <property type="protein sequence ID" value="KAF8881841.1"/>
    <property type="molecule type" value="Genomic_DNA"/>
</dbReference>
<evidence type="ECO:0000313" key="11">
    <source>
        <dbReference type="Proteomes" id="UP000724874"/>
    </source>
</evidence>
<feature type="transmembrane region" description="Helical" evidence="8">
    <location>
        <begin position="379"/>
        <end position="397"/>
    </location>
</feature>
<dbReference type="InterPro" id="IPR020846">
    <property type="entry name" value="MFS_dom"/>
</dbReference>
<dbReference type="FunFam" id="1.20.1720.10:FF:000013">
    <property type="entry name" value="Related to multidrug resistance proteins"/>
    <property type="match status" value="1"/>
</dbReference>
<dbReference type="PROSITE" id="PS50850">
    <property type="entry name" value="MFS"/>
    <property type="match status" value="1"/>
</dbReference>
<dbReference type="OrthoDB" id="10021397at2759"/>
<dbReference type="GO" id="GO:0022857">
    <property type="term" value="F:transmembrane transporter activity"/>
    <property type="evidence" value="ECO:0007669"/>
    <property type="project" value="InterPro"/>
</dbReference>
<feature type="transmembrane region" description="Helical" evidence="8">
    <location>
        <begin position="206"/>
        <end position="228"/>
    </location>
</feature>
<dbReference type="Proteomes" id="UP000724874">
    <property type="component" value="Unassembled WGS sequence"/>
</dbReference>
<dbReference type="CDD" id="cd17502">
    <property type="entry name" value="MFS_Azr1_MDR_like"/>
    <property type="match status" value="1"/>
</dbReference>
<comment type="similarity">
    <text evidence="2">Belongs to the major facilitator superfamily.</text>
</comment>
<evidence type="ECO:0000256" key="5">
    <source>
        <dbReference type="ARBA" id="ARBA00022989"/>
    </source>
</evidence>
<dbReference type="InterPro" id="IPR036259">
    <property type="entry name" value="MFS_trans_sf"/>
</dbReference>
<keyword evidence="4 8" id="KW-0812">Transmembrane</keyword>
<evidence type="ECO:0000256" key="4">
    <source>
        <dbReference type="ARBA" id="ARBA00022692"/>
    </source>
</evidence>
<feature type="transmembrane region" description="Helical" evidence="8">
    <location>
        <begin position="240"/>
        <end position="262"/>
    </location>
</feature>
<feature type="transmembrane region" description="Helical" evidence="8">
    <location>
        <begin position="50"/>
        <end position="72"/>
    </location>
</feature>
<feature type="transmembrane region" description="Helical" evidence="8">
    <location>
        <begin position="176"/>
        <end position="194"/>
    </location>
</feature>
<dbReference type="Pfam" id="PF07690">
    <property type="entry name" value="MFS_1"/>
    <property type="match status" value="1"/>
</dbReference>
<protein>
    <submittedName>
        <fullName evidence="10">MFS general substrate transporter</fullName>
    </submittedName>
</protein>
<dbReference type="Gene3D" id="1.20.1720.10">
    <property type="entry name" value="Multidrug resistance protein D"/>
    <property type="match status" value="1"/>
</dbReference>
<sequence length="573" mass="61818">MSSPLPMVEPPQTDTLSQSATEHDESGISISMRKTNEYQNQTNLLPFKKLIACFLGVALCIVVSTLDNVVVATSVPTISEAFNAGYIVSWVPSAYLLTSTSFQPLYGRFSDIFGRKAAICVAMLAFVIGNLLAGFSKTILQLIVFRGIAGAGGGGIVSMSQIVISDIVSLRDRGKYQGIMGGVIALGYTIGPIIGGALSQKVSWRWCFWISIPTALCAIVVVVFVLPLKPVEGDMRSKLFAIDFLGTVLTLVGCALVLLPLIWGGVTFPWTSPIVLATLFAGIIVLIIFCLWEWKGARLPIIPMYIFKHSTVTGVYITMFVNGFVEYSSIYYLPQYFQVVMNYDPINAGIFLIPMLVSQMAVSWISGIIVSRTGHYRNIIHSGFAIWSLACGLISTINTRSSKSEMVVYMLLAGCGGGQTLQTTTVAAQASVSRKDMSVVTAFRNFIRLLGGTLALAVDSSIINNSLRASLSKLSLPTSIISGIIDKPAALANPDGIGISSTTASFVLDDGYRRGFRAVFIVNASLAALATVASVLLIKHKELRRADEDNLKRKENEQGSGQDNSRILKKAEL</sequence>
<keyword evidence="3" id="KW-0813">Transport</keyword>
<evidence type="ECO:0000256" key="8">
    <source>
        <dbReference type="SAM" id="Phobius"/>
    </source>
</evidence>
<dbReference type="PANTHER" id="PTHR23501">
    <property type="entry name" value="MAJOR FACILITATOR SUPERFAMILY"/>
    <property type="match status" value="1"/>
</dbReference>
<keyword evidence="11" id="KW-1185">Reference proteome</keyword>
<feature type="transmembrane region" description="Helical" evidence="8">
    <location>
        <begin position="518"/>
        <end position="538"/>
    </location>
</feature>
<accession>A0A9P5TJ98</accession>
<dbReference type="Gene3D" id="1.20.1250.20">
    <property type="entry name" value="MFS general substrate transporter like domains"/>
    <property type="match status" value="1"/>
</dbReference>
<dbReference type="GO" id="GO:0012505">
    <property type="term" value="C:endomembrane system"/>
    <property type="evidence" value="ECO:0007669"/>
    <property type="project" value="UniProtKB-SubCell"/>
</dbReference>
<feature type="region of interest" description="Disordered" evidence="7">
    <location>
        <begin position="549"/>
        <end position="573"/>
    </location>
</feature>
<dbReference type="PRINTS" id="PR01036">
    <property type="entry name" value="TCRTETB"/>
</dbReference>
<evidence type="ECO:0000256" key="6">
    <source>
        <dbReference type="ARBA" id="ARBA00023136"/>
    </source>
</evidence>
<gene>
    <name evidence="10" type="ORF">CPB84DRAFT_1817226</name>
</gene>
<feature type="transmembrane region" description="Helical" evidence="8">
    <location>
        <begin position="142"/>
        <end position="164"/>
    </location>
</feature>
<feature type="domain" description="Major facilitator superfamily (MFS) profile" evidence="9">
    <location>
        <begin position="53"/>
        <end position="542"/>
    </location>
</feature>
<feature type="transmembrane region" description="Helical" evidence="8">
    <location>
        <begin position="274"/>
        <end position="294"/>
    </location>
</feature>
<dbReference type="SUPFAM" id="SSF103473">
    <property type="entry name" value="MFS general substrate transporter"/>
    <property type="match status" value="1"/>
</dbReference>
<dbReference type="AlphaFoldDB" id="A0A9P5TJ98"/>
<feature type="transmembrane region" description="Helical" evidence="8">
    <location>
        <begin position="345"/>
        <end position="367"/>
    </location>
</feature>
<comment type="caution">
    <text evidence="10">The sequence shown here is derived from an EMBL/GenBank/DDBJ whole genome shotgun (WGS) entry which is preliminary data.</text>
</comment>
<feature type="transmembrane region" description="Helical" evidence="8">
    <location>
        <begin position="117"/>
        <end position="136"/>
    </location>
</feature>
<evidence type="ECO:0000313" key="10">
    <source>
        <dbReference type="EMBL" id="KAF8881841.1"/>
    </source>
</evidence>